<feature type="transmembrane region" description="Helical" evidence="7">
    <location>
        <begin position="129"/>
        <end position="153"/>
    </location>
</feature>
<evidence type="ECO:0000256" key="3">
    <source>
        <dbReference type="ARBA" id="ARBA00022692"/>
    </source>
</evidence>
<accession>A0ABV5LV83</accession>
<dbReference type="InterPro" id="IPR017039">
    <property type="entry name" value="Virul_fac_BrkB"/>
</dbReference>
<evidence type="ECO:0000256" key="6">
    <source>
        <dbReference type="SAM" id="MobiDB-lite"/>
    </source>
</evidence>
<dbReference type="PIRSF" id="PIRSF035875">
    <property type="entry name" value="RNase_BN"/>
    <property type="match status" value="1"/>
</dbReference>
<evidence type="ECO:0000256" key="5">
    <source>
        <dbReference type="ARBA" id="ARBA00023136"/>
    </source>
</evidence>
<feature type="compositionally biased region" description="Basic and acidic residues" evidence="6">
    <location>
        <begin position="1"/>
        <end position="14"/>
    </location>
</feature>
<dbReference type="Proteomes" id="UP001589748">
    <property type="component" value="Unassembled WGS sequence"/>
</dbReference>
<comment type="caution">
    <text evidence="8">The sequence shown here is derived from an EMBL/GenBank/DDBJ whole genome shotgun (WGS) entry which is preliminary data.</text>
</comment>
<evidence type="ECO:0000256" key="7">
    <source>
        <dbReference type="SAM" id="Phobius"/>
    </source>
</evidence>
<keyword evidence="5 7" id="KW-0472">Membrane</keyword>
<name>A0ABV5LV83_9ACTN</name>
<dbReference type="RefSeq" id="WP_380137571.1">
    <property type="nucleotide sequence ID" value="NZ_JBHLUI010000008.1"/>
</dbReference>
<dbReference type="NCBIfam" id="TIGR00765">
    <property type="entry name" value="yihY_not_rbn"/>
    <property type="match status" value="1"/>
</dbReference>
<keyword evidence="2" id="KW-1003">Cell membrane</keyword>
<feature type="transmembrane region" description="Helical" evidence="7">
    <location>
        <begin position="174"/>
        <end position="202"/>
    </location>
</feature>
<proteinExistence type="predicted"/>
<feature type="transmembrane region" description="Helical" evidence="7">
    <location>
        <begin position="214"/>
        <end position="234"/>
    </location>
</feature>
<dbReference type="EMBL" id="JBHMDM010000007">
    <property type="protein sequence ID" value="MFB9377992.1"/>
    <property type="molecule type" value="Genomic_DNA"/>
</dbReference>
<sequence>MSRKSSTREGDLSVHHSPGAGEARGGGGANPGRDADTPREIPARGWLQVTKRAWKESSEDQVPLLAAGVAFKAFLALFPAVTAAFLLWGLVGDTAQIKDQIDGVAAIPAEARSLVTSQIDAIAANQSAAGWSIVIAVALALFSASSGVQNLMAATNIAYDEKETRGFVKIKGTALVLTVGAIVFVLLGIALIGVVPVVASALGLDGVVGVLVGIVRWVLLLGVVVVALGVVYRVAPDRDAPKVRWLSTGAVVATLLFLLVSVGFSLYVTLAGGSSYAKNYGALAGVVILLMWLWLTSYAILLGAEINAEAEKQTEHDTTVGQPEPMGSRRANAADTTA</sequence>
<gene>
    <name evidence="8" type="ORF">ACFFVI_13550</name>
</gene>
<keyword evidence="4 7" id="KW-1133">Transmembrane helix</keyword>
<keyword evidence="3 7" id="KW-0812">Transmembrane</keyword>
<feature type="transmembrane region" description="Helical" evidence="7">
    <location>
        <begin position="246"/>
        <end position="268"/>
    </location>
</feature>
<evidence type="ECO:0000313" key="9">
    <source>
        <dbReference type="Proteomes" id="UP001589748"/>
    </source>
</evidence>
<feature type="region of interest" description="Disordered" evidence="6">
    <location>
        <begin position="313"/>
        <end position="338"/>
    </location>
</feature>
<dbReference type="Pfam" id="PF03631">
    <property type="entry name" value="Virul_fac_BrkB"/>
    <property type="match status" value="1"/>
</dbReference>
<evidence type="ECO:0000256" key="2">
    <source>
        <dbReference type="ARBA" id="ARBA00022475"/>
    </source>
</evidence>
<evidence type="ECO:0000313" key="8">
    <source>
        <dbReference type="EMBL" id="MFB9377992.1"/>
    </source>
</evidence>
<comment type="subcellular location">
    <subcellularLocation>
        <location evidence="1">Cell membrane</location>
        <topology evidence="1">Multi-pass membrane protein</topology>
    </subcellularLocation>
</comment>
<evidence type="ECO:0000256" key="1">
    <source>
        <dbReference type="ARBA" id="ARBA00004651"/>
    </source>
</evidence>
<feature type="compositionally biased region" description="Basic and acidic residues" evidence="6">
    <location>
        <begin position="33"/>
        <end position="42"/>
    </location>
</feature>
<keyword evidence="9" id="KW-1185">Reference proteome</keyword>
<reference evidence="8 9" key="1">
    <citation type="submission" date="2024-09" db="EMBL/GenBank/DDBJ databases">
        <authorList>
            <person name="Sun Q."/>
            <person name="Mori K."/>
        </authorList>
    </citation>
    <scope>NUCLEOTIDE SEQUENCE [LARGE SCALE GENOMIC DNA]</scope>
    <source>
        <strain evidence="8 9">TISTR 1856</strain>
    </source>
</reference>
<dbReference type="PANTHER" id="PTHR30213">
    <property type="entry name" value="INNER MEMBRANE PROTEIN YHJD"/>
    <property type="match status" value="1"/>
</dbReference>
<feature type="region of interest" description="Disordered" evidence="6">
    <location>
        <begin position="1"/>
        <end position="42"/>
    </location>
</feature>
<feature type="transmembrane region" description="Helical" evidence="7">
    <location>
        <begin position="280"/>
        <end position="304"/>
    </location>
</feature>
<evidence type="ECO:0000256" key="4">
    <source>
        <dbReference type="ARBA" id="ARBA00022989"/>
    </source>
</evidence>
<organism evidence="8 9">
    <name type="scientific">Kineococcus gynurae</name>
    <dbReference type="NCBI Taxonomy" id="452979"/>
    <lineage>
        <taxon>Bacteria</taxon>
        <taxon>Bacillati</taxon>
        <taxon>Actinomycetota</taxon>
        <taxon>Actinomycetes</taxon>
        <taxon>Kineosporiales</taxon>
        <taxon>Kineosporiaceae</taxon>
        <taxon>Kineococcus</taxon>
    </lineage>
</organism>
<protein>
    <submittedName>
        <fullName evidence="8">YihY/virulence factor BrkB family protein</fullName>
    </submittedName>
</protein>
<dbReference type="PANTHER" id="PTHR30213:SF0">
    <property type="entry name" value="UPF0761 MEMBRANE PROTEIN YIHY"/>
    <property type="match status" value="1"/>
</dbReference>
<feature type="transmembrane region" description="Helical" evidence="7">
    <location>
        <begin position="62"/>
        <end position="88"/>
    </location>
</feature>